<keyword evidence="1" id="KW-1133">Transmembrane helix</keyword>
<gene>
    <name evidence="2" type="ORF">A2397_02030</name>
</gene>
<name>A0A1F4ZVH2_9BACT</name>
<dbReference type="AlphaFoldDB" id="A0A1F4ZVH2"/>
<organism evidence="2 3">
    <name type="scientific">Candidatus Amesbacteria bacterium RIFOXYB1_FULL_44_23</name>
    <dbReference type="NCBI Taxonomy" id="1797263"/>
    <lineage>
        <taxon>Bacteria</taxon>
        <taxon>Candidatus Amesiibacteriota</taxon>
    </lineage>
</organism>
<comment type="caution">
    <text evidence="2">The sequence shown here is derived from an EMBL/GenBank/DDBJ whole genome shotgun (WGS) entry which is preliminary data.</text>
</comment>
<keyword evidence="1" id="KW-0812">Transmembrane</keyword>
<accession>A0A1F4ZVH2</accession>
<keyword evidence="1" id="KW-0472">Membrane</keyword>
<feature type="transmembrane region" description="Helical" evidence="1">
    <location>
        <begin position="6"/>
        <end position="26"/>
    </location>
</feature>
<proteinExistence type="predicted"/>
<protein>
    <submittedName>
        <fullName evidence="2">Uncharacterized protein</fullName>
    </submittedName>
</protein>
<evidence type="ECO:0000313" key="3">
    <source>
        <dbReference type="Proteomes" id="UP000176424"/>
    </source>
</evidence>
<reference evidence="2 3" key="1">
    <citation type="journal article" date="2016" name="Nat. Commun.">
        <title>Thousands of microbial genomes shed light on interconnected biogeochemical processes in an aquifer system.</title>
        <authorList>
            <person name="Anantharaman K."/>
            <person name="Brown C.T."/>
            <person name="Hug L.A."/>
            <person name="Sharon I."/>
            <person name="Castelle C.J."/>
            <person name="Probst A.J."/>
            <person name="Thomas B.C."/>
            <person name="Singh A."/>
            <person name="Wilkins M.J."/>
            <person name="Karaoz U."/>
            <person name="Brodie E.L."/>
            <person name="Williams K.H."/>
            <person name="Hubbard S.S."/>
            <person name="Banfield J.F."/>
        </authorList>
    </citation>
    <scope>NUCLEOTIDE SEQUENCE [LARGE SCALE GENOMIC DNA]</scope>
</reference>
<sequence>MDEENNALSYLFWGGVIVFIIWAFIFNNKPDTEYIREEFDNGKAIEMEVDDSITRDNWECTGDCSGHDAGYEWAEEKGITDPSDCGGKSESFIEGCEAYANENY</sequence>
<dbReference type="EMBL" id="MEXR01000032">
    <property type="protein sequence ID" value="OGD09447.1"/>
    <property type="molecule type" value="Genomic_DNA"/>
</dbReference>
<evidence type="ECO:0000313" key="2">
    <source>
        <dbReference type="EMBL" id="OGD09447.1"/>
    </source>
</evidence>
<dbReference type="Proteomes" id="UP000176424">
    <property type="component" value="Unassembled WGS sequence"/>
</dbReference>
<evidence type="ECO:0000256" key="1">
    <source>
        <dbReference type="SAM" id="Phobius"/>
    </source>
</evidence>